<protein>
    <submittedName>
        <fullName evidence="8">Class I SAM-dependent methyltransferase</fullName>
    </submittedName>
</protein>
<dbReference type="PANTHER" id="PTHR43667">
    <property type="entry name" value="CYCLOPROPANE-FATTY-ACYL-PHOSPHOLIPID SYNTHASE"/>
    <property type="match status" value="1"/>
</dbReference>
<gene>
    <name evidence="8" type="ORF">HU830_06790</name>
</gene>
<evidence type="ECO:0000313" key="9">
    <source>
        <dbReference type="Proteomes" id="UP000563523"/>
    </source>
</evidence>
<evidence type="ECO:0000256" key="4">
    <source>
        <dbReference type="ARBA" id="ARBA00022691"/>
    </source>
</evidence>
<dbReference type="EMBL" id="JABZEC010000006">
    <property type="protein sequence ID" value="NVY96856.1"/>
    <property type="molecule type" value="Genomic_DNA"/>
</dbReference>
<keyword evidence="9" id="KW-1185">Reference proteome</keyword>
<feature type="domain" description="DUF7884" evidence="7">
    <location>
        <begin position="6"/>
        <end position="93"/>
    </location>
</feature>
<keyword evidence="2 8" id="KW-0489">Methyltransferase</keyword>
<dbReference type="SUPFAM" id="SSF53335">
    <property type="entry name" value="S-adenosyl-L-methionine-dependent methyltransferases"/>
    <property type="match status" value="1"/>
</dbReference>
<keyword evidence="5" id="KW-0443">Lipid metabolism</keyword>
<dbReference type="RefSeq" id="WP_176943023.1">
    <property type="nucleotide sequence ID" value="NZ_JABZEC010000006.1"/>
</dbReference>
<feature type="active site" evidence="6">
    <location>
        <position position="356"/>
    </location>
</feature>
<dbReference type="PIRSF" id="PIRSF003085">
    <property type="entry name" value="CMAS"/>
    <property type="match status" value="1"/>
</dbReference>
<dbReference type="Gene3D" id="3.40.50.150">
    <property type="entry name" value="Vaccinia Virus protein VP39"/>
    <property type="match status" value="1"/>
</dbReference>
<dbReference type="GO" id="GO:0008168">
    <property type="term" value="F:methyltransferase activity"/>
    <property type="evidence" value="ECO:0007669"/>
    <property type="project" value="UniProtKB-KW"/>
</dbReference>
<comment type="caution">
    <text evidence="8">The sequence shown here is derived from an EMBL/GenBank/DDBJ whole genome shotgun (WGS) entry which is preliminary data.</text>
</comment>
<dbReference type="GO" id="GO:0008610">
    <property type="term" value="P:lipid biosynthetic process"/>
    <property type="evidence" value="ECO:0007669"/>
    <property type="project" value="InterPro"/>
</dbReference>
<dbReference type="PANTHER" id="PTHR43667:SF1">
    <property type="entry name" value="CYCLOPROPANE-FATTY-ACYL-PHOSPHOLIPID SYNTHASE"/>
    <property type="match status" value="1"/>
</dbReference>
<dbReference type="InterPro" id="IPR003333">
    <property type="entry name" value="CMAS"/>
</dbReference>
<dbReference type="CDD" id="cd02440">
    <property type="entry name" value="AdoMet_MTases"/>
    <property type="match status" value="1"/>
</dbReference>
<comment type="similarity">
    <text evidence="1">Belongs to the CFA/CMAS family.</text>
</comment>
<accession>A0A850RC24</accession>
<dbReference type="Pfam" id="PF25371">
    <property type="entry name" value="DUF7884"/>
    <property type="match status" value="1"/>
</dbReference>
<organism evidence="8 9">
    <name type="scientific">Bombilactobacillus apium</name>
    <dbReference type="NCBI Taxonomy" id="2675299"/>
    <lineage>
        <taxon>Bacteria</taxon>
        <taxon>Bacillati</taxon>
        <taxon>Bacillota</taxon>
        <taxon>Bacilli</taxon>
        <taxon>Lactobacillales</taxon>
        <taxon>Lactobacillaceae</taxon>
        <taxon>Bombilactobacillus</taxon>
    </lineage>
</organism>
<dbReference type="InterPro" id="IPR050723">
    <property type="entry name" value="CFA/CMAS"/>
</dbReference>
<keyword evidence="4" id="KW-0949">S-adenosyl-L-methionine</keyword>
<dbReference type="InterPro" id="IPR057206">
    <property type="entry name" value="DUF7884"/>
</dbReference>
<evidence type="ECO:0000259" key="7">
    <source>
        <dbReference type="Pfam" id="PF25371"/>
    </source>
</evidence>
<evidence type="ECO:0000256" key="1">
    <source>
        <dbReference type="ARBA" id="ARBA00010815"/>
    </source>
</evidence>
<evidence type="ECO:0000256" key="6">
    <source>
        <dbReference type="PIRSR" id="PIRSR003085-1"/>
    </source>
</evidence>
<keyword evidence="3 8" id="KW-0808">Transferase</keyword>
<dbReference type="InterPro" id="IPR029063">
    <property type="entry name" value="SAM-dependent_MTases_sf"/>
</dbReference>
<evidence type="ECO:0000256" key="5">
    <source>
        <dbReference type="ARBA" id="ARBA00023098"/>
    </source>
</evidence>
<evidence type="ECO:0000256" key="2">
    <source>
        <dbReference type="ARBA" id="ARBA00022603"/>
    </source>
</evidence>
<reference evidence="8 9" key="1">
    <citation type="submission" date="2020-06" db="EMBL/GenBank/DDBJ databases">
        <authorList>
            <person name="Kang J."/>
        </authorList>
    </citation>
    <scope>NUCLEOTIDE SEQUENCE [LARGE SCALE GENOMIC DNA]</scope>
    <source>
        <strain evidence="8 9">DCY120</strain>
    </source>
</reference>
<name>A0A850RC24_9LACO</name>
<dbReference type="GO" id="GO:0032259">
    <property type="term" value="P:methylation"/>
    <property type="evidence" value="ECO:0007669"/>
    <property type="project" value="UniProtKB-KW"/>
</dbReference>
<dbReference type="AlphaFoldDB" id="A0A850RC24"/>
<dbReference type="Proteomes" id="UP000563523">
    <property type="component" value="Unassembled WGS sequence"/>
</dbReference>
<evidence type="ECO:0000313" key="8">
    <source>
        <dbReference type="EMBL" id="NVY96856.1"/>
    </source>
</evidence>
<proteinExistence type="inferred from homology"/>
<evidence type="ECO:0000256" key="3">
    <source>
        <dbReference type="ARBA" id="ARBA00022679"/>
    </source>
</evidence>
<dbReference type="Pfam" id="PF02353">
    <property type="entry name" value="CMAS"/>
    <property type="match status" value="1"/>
</dbReference>
<sequence>MLEKTFYKELLKNSFDIPIAVTYWDQKTEQYGQGDPEIHITFHEAIPIKKIMNNASLALGEAYMDKKIEIEGSIEQLILAAYRNKDSFLYNKKLKRIMPTRKHTESKNQEYIQDHYDLGNDFYKLWLDETMTYSCAYFTKGNEDLKQAQIDKVHHILQKLNSQPGQTLVDIGCGWGTLMLTAAKEYGLKVTGITLSSEQYKYVTQKIQDLGLTDVAEVILTDYRELEGRQWDYVVSVGMFEHVGQENLPGYFQDIANFMKPNGVALIHGITRQGVGALNAWIDKWIFPGGYIPGLSENIDNVLHANLQIGDLEMLRRHYQKTLEIWEQNFQKHLPEVTAMMDERFTRMWDLYLQGCAASFASGNIDVVQYLLTKGPSGQGLPLTRDYMY</sequence>